<dbReference type="AlphaFoldDB" id="A0A2H0UEN0"/>
<dbReference type="InterPro" id="IPR052022">
    <property type="entry name" value="26kDa_periplasmic_antigen"/>
</dbReference>
<comment type="caution">
    <text evidence="2">The sequence shown here is derived from an EMBL/GenBank/DDBJ whole genome shotgun (WGS) entry which is preliminary data.</text>
</comment>
<dbReference type="Proteomes" id="UP000229344">
    <property type="component" value="Unassembled WGS sequence"/>
</dbReference>
<dbReference type="Gene3D" id="3.30.70.2970">
    <property type="entry name" value="Protein of unknown function (DUF541), domain 2"/>
    <property type="match status" value="1"/>
</dbReference>
<gene>
    <name evidence="2" type="ORF">COU16_00545</name>
</gene>
<keyword evidence="1" id="KW-1133">Transmembrane helix</keyword>
<dbReference type="Pfam" id="PF04402">
    <property type="entry name" value="SIMPL"/>
    <property type="match status" value="1"/>
</dbReference>
<protein>
    <recommendedName>
        <fullName evidence="4">SIMPL domain-containing protein</fullName>
    </recommendedName>
</protein>
<keyword evidence="1" id="KW-0812">Transmembrane</keyword>
<evidence type="ECO:0000256" key="1">
    <source>
        <dbReference type="SAM" id="Phobius"/>
    </source>
</evidence>
<proteinExistence type="predicted"/>
<reference evidence="3" key="1">
    <citation type="submission" date="2017-09" db="EMBL/GenBank/DDBJ databases">
        <title>Depth-based differentiation of microbial function through sediment-hosted aquifers and enrichment of novel symbionts in the deep terrestrial subsurface.</title>
        <authorList>
            <person name="Probst A.J."/>
            <person name="Ladd B."/>
            <person name="Jarett J.K."/>
            <person name="Geller-Mcgrath D.E."/>
            <person name="Sieber C.M.K."/>
            <person name="Emerson J.B."/>
            <person name="Anantharaman K."/>
            <person name="Thomas B.C."/>
            <person name="Malmstrom R."/>
            <person name="Stieglmeier M."/>
            <person name="Klingl A."/>
            <person name="Woyke T."/>
            <person name="Ryan C.M."/>
            <person name="Banfield J.F."/>
        </authorList>
    </citation>
    <scope>NUCLEOTIDE SEQUENCE [LARGE SCALE GENOMIC DNA]</scope>
</reference>
<evidence type="ECO:0000313" key="2">
    <source>
        <dbReference type="EMBL" id="PIR84862.1"/>
    </source>
</evidence>
<evidence type="ECO:0008006" key="4">
    <source>
        <dbReference type="Google" id="ProtNLM"/>
    </source>
</evidence>
<dbReference type="EMBL" id="PFBI01000003">
    <property type="protein sequence ID" value="PIR84862.1"/>
    <property type="molecule type" value="Genomic_DNA"/>
</dbReference>
<dbReference type="PANTHER" id="PTHR34387">
    <property type="entry name" value="SLR1258 PROTEIN"/>
    <property type="match status" value="1"/>
</dbReference>
<dbReference type="GO" id="GO:0006974">
    <property type="term" value="P:DNA damage response"/>
    <property type="evidence" value="ECO:0007669"/>
    <property type="project" value="TreeGrafter"/>
</dbReference>
<dbReference type="Gene3D" id="3.30.110.170">
    <property type="entry name" value="Protein of unknown function (DUF541), domain 1"/>
    <property type="match status" value="1"/>
</dbReference>
<accession>A0A2H0UEN0</accession>
<name>A0A2H0UEN0_9BACT</name>
<sequence length="258" mass="27728">MFSLPYMRILVPVLTLVAIVALGAYINATLKEARYMYSGPVVISVTGDGEIKAISDIATFSFGVSAEGADAATAQSTSAEKTNAILDYLKAQGVEDKDIKTSSYNLNPRYEWGNGACPVGSYCPQGERTLVGYEVSQTVTVKVRKTDTTGDLISGVTDKGATNVSGVDFTIDDEDVLKAQAREEAITDAREKAEKLAKNLNVRIVRMTGFWENEGPYPYAYGGDTKMMSMSEGALVAPQLPVGENTVTSSVNISYEVR</sequence>
<feature type="transmembrane region" description="Helical" evidence="1">
    <location>
        <begin position="6"/>
        <end position="26"/>
    </location>
</feature>
<dbReference type="InterPro" id="IPR007497">
    <property type="entry name" value="SIMPL/DUF541"/>
</dbReference>
<dbReference type="PANTHER" id="PTHR34387:SF2">
    <property type="entry name" value="SLR1258 PROTEIN"/>
    <property type="match status" value="1"/>
</dbReference>
<evidence type="ECO:0000313" key="3">
    <source>
        <dbReference type="Proteomes" id="UP000229344"/>
    </source>
</evidence>
<organism evidence="2 3">
    <name type="scientific">Candidatus Kaiserbacteria bacterium CG10_big_fil_rev_8_21_14_0_10_47_16</name>
    <dbReference type="NCBI Taxonomy" id="1974608"/>
    <lineage>
        <taxon>Bacteria</taxon>
        <taxon>Candidatus Kaiseribacteriota</taxon>
    </lineage>
</organism>
<keyword evidence="1" id="KW-0472">Membrane</keyword>